<feature type="region of interest" description="Disordered" evidence="1">
    <location>
        <begin position="177"/>
        <end position="201"/>
    </location>
</feature>
<keyword evidence="3" id="KW-1185">Reference proteome</keyword>
<comment type="caution">
    <text evidence="2">The sequence shown here is derived from an EMBL/GenBank/DDBJ whole genome shotgun (WGS) entry which is preliminary data.</text>
</comment>
<feature type="compositionally biased region" description="Basic and acidic residues" evidence="1">
    <location>
        <begin position="90"/>
        <end position="101"/>
    </location>
</feature>
<dbReference type="OrthoDB" id="129596at2759"/>
<feature type="region of interest" description="Disordered" evidence="1">
    <location>
        <begin position="1"/>
        <end position="145"/>
    </location>
</feature>
<organism evidence="2 3">
    <name type="scientific">Phytophthora megakarya</name>
    <dbReference type="NCBI Taxonomy" id="4795"/>
    <lineage>
        <taxon>Eukaryota</taxon>
        <taxon>Sar</taxon>
        <taxon>Stramenopiles</taxon>
        <taxon>Oomycota</taxon>
        <taxon>Peronosporomycetes</taxon>
        <taxon>Peronosporales</taxon>
        <taxon>Peronosporaceae</taxon>
        <taxon>Phytophthora</taxon>
    </lineage>
</organism>
<feature type="compositionally biased region" description="Basic and acidic residues" evidence="1">
    <location>
        <begin position="59"/>
        <end position="68"/>
    </location>
</feature>
<dbReference type="EMBL" id="NBNE01020792">
    <property type="protein sequence ID" value="OWY91209.1"/>
    <property type="molecule type" value="Genomic_DNA"/>
</dbReference>
<evidence type="ECO:0000313" key="2">
    <source>
        <dbReference type="EMBL" id="OWY91209.1"/>
    </source>
</evidence>
<dbReference type="AlphaFoldDB" id="A0A225UGG2"/>
<name>A0A225UGG2_9STRA</name>
<feature type="compositionally biased region" description="Basic and acidic residues" evidence="1">
    <location>
        <begin position="11"/>
        <end position="23"/>
    </location>
</feature>
<evidence type="ECO:0000313" key="3">
    <source>
        <dbReference type="Proteomes" id="UP000198211"/>
    </source>
</evidence>
<feature type="compositionally biased region" description="Basic and acidic residues" evidence="1">
    <location>
        <begin position="190"/>
        <end position="201"/>
    </location>
</feature>
<sequence length="213" mass="23409">MIGKKKNTQKAGRDDMGRGDATRSSRRVQGLSPPELKSLEEVERDRRKKNAATNAAKWRATEEEKSMAQDETALESFVRNDAHQVSPDDEGVRPEESHVDDSALFGSVLGPDGEGESVLEEPVQTSVGGVIKVEPPVGDRVSDSLQPDEEVEVLEMMSAVKEELPLVTIVEAEVLEVPSPSPRPNVPSGLEEKMGAADRKEFRDSVRTEILWH</sequence>
<gene>
    <name evidence="2" type="ORF">PHMEG_00040305</name>
</gene>
<evidence type="ECO:0000256" key="1">
    <source>
        <dbReference type="SAM" id="MobiDB-lite"/>
    </source>
</evidence>
<protein>
    <submittedName>
        <fullName evidence="2">Uncharacterized protein</fullName>
    </submittedName>
</protein>
<proteinExistence type="predicted"/>
<accession>A0A225UGG2</accession>
<reference evidence="3" key="1">
    <citation type="submission" date="2017-03" db="EMBL/GenBank/DDBJ databases">
        <title>Phytopthora megakarya and P. palmivora, two closely related causual agents of cacao black pod achieved similar genome size and gene model numbers by different mechanisms.</title>
        <authorList>
            <person name="Ali S."/>
            <person name="Shao J."/>
            <person name="Larry D.J."/>
            <person name="Kronmiller B."/>
            <person name="Shen D."/>
            <person name="Strem M.D."/>
            <person name="Melnick R.L."/>
            <person name="Guiltinan M.J."/>
            <person name="Tyler B.M."/>
            <person name="Meinhardt L.W."/>
            <person name="Bailey B.A."/>
        </authorList>
    </citation>
    <scope>NUCLEOTIDE SEQUENCE [LARGE SCALE GENOMIC DNA]</scope>
    <source>
        <strain evidence="3">zdho120</strain>
    </source>
</reference>
<dbReference type="Proteomes" id="UP000198211">
    <property type="component" value="Unassembled WGS sequence"/>
</dbReference>